<dbReference type="InterPro" id="IPR015507">
    <property type="entry name" value="rRNA-MeTfrase_E"/>
</dbReference>
<keyword evidence="3 5" id="KW-0808">Transferase</keyword>
<dbReference type="GO" id="GO:0008650">
    <property type="term" value="F:rRNA (uridine-2'-O-)-methyltransferase activity"/>
    <property type="evidence" value="ECO:0007669"/>
    <property type="project" value="UniProtKB-UniRule"/>
</dbReference>
<feature type="binding site" evidence="5">
    <location>
        <position position="53"/>
    </location>
    <ligand>
        <name>S-adenosyl-L-methionine</name>
        <dbReference type="ChEBI" id="CHEBI:59789"/>
    </ligand>
</feature>
<evidence type="ECO:0000259" key="7">
    <source>
        <dbReference type="Pfam" id="PF01728"/>
    </source>
</evidence>
<sequence>MGSQWTKDKIYKKSVRDGYRARSAYKLIDINERFNIIRRSDNVVDLGAAPGSWLQVLRTMTDGQLLGVDLNPIVPMENVITVTGDFTAPDIQQKILELMPLVNVVVCDASPHLSGAKAYDQARIMALNEEALRLTEKLLKQGGNFVMKSFQGVDFNELVDLVKERFYSVKVIRSTATRRGSTECYIIAKNFIGDADDDRKQTTE</sequence>
<feature type="binding site" evidence="5">
    <location>
        <position position="108"/>
    </location>
    <ligand>
        <name>S-adenosyl-L-methionine</name>
        <dbReference type="ChEBI" id="CHEBI:59789"/>
    </ligand>
</feature>
<dbReference type="PIRSF" id="PIRSF005461">
    <property type="entry name" value="23S_rRNA_mtase"/>
    <property type="match status" value="1"/>
</dbReference>
<evidence type="ECO:0000256" key="6">
    <source>
        <dbReference type="PIRSR" id="PIRSR005461-1"/>
    </source>
</evidence>
<keyword evidence="5" id="KW-0963">Cytoplasm</keyword>
<dbReference type="InterPro" id="IPR050082">
    <property type="entry name" value="RNA_methyltr_RlmE"/>
</dbReference>
<dbReference type="PANTHER" id="PTHR10920">
    <property type="entry name" value="RIBOSOMAL RNA METHYLTRANSFERASE"/>
    <property type="match status" value="1"/>
</dbReference>
<dbReference type="InterPro" id="IPR002877">
    <property type="entry name" value="RNA_MeTrfase_FtsJ_dom"/>
</dbReference>
<accession>A0AAE4MC19</accession>
<feature type="binding site" evidence="5">
    <location>
        <position position="85"/>
    </location>
    <ligand>
        <name>S-adenosyl-L-methionine</name>
        <dbReference type="ChEBI" id="CHEBI:59789"/>
    </ligand>
</feature>
<keyword evidence="9" id="KW-1185">Reference proteome</keyword>
<comment type="caution">
    <text evidence="8">The sequence shown here is derived from an EMBL/GenBank/DDBJ whole genome shotgun (WGS) entry which is preliminary data.</text>
</comment>
<feature type="binding site" evidence="5">
    <location>
        <position position="69"/>
    </location>
    <ligand>
        <name>S-adenosyl-L-methionine</name>
        <dbReference type="ChEBI" id="CHEBI:59789"/>
    </ligand>
</feature>
<evidence type="ECO:0000313" key="8">
    <source>
        <dbReference type="EMBL" id="MDV0441177.1"/>
    </source>
</evidence>
<dbReference type="RefSeq" id="WP_338093570.1">
    <property type="nucleotide sequence ID" value="NZ_JAWDKA010000002.1"/>
</dbReference>
<dbReference type="HAMAP" id="MF_01547">
    <property type="entry name" value="RNA_methyltr_E"/>
    <property type="match status" value="1"/>
</dbReference>
<dbReference type="InterPro" id="IPR029063">
    <property type="entry name" value="SAM-dependent_MTases_sf"/>
</dbReference>
<keyword evidence="1 5" id="KW-0698">rRNA processing</keyword>
<proteinExistence type="inferred from homology"/>
<evidence type="ECO:0000256" key="4">
    <source>
        <dbReference type="ARBA" id="ARBA00022691"/>
    </source>
</evidence>
<keyword evidence="4 5" id="KW-0949">S-adenosyl-L-methionine</keyword>
<dbReference type="SUPFAM" id="SSF53335">
    <property type="entry name" value="S-adenosyl-L-methionine-dependent methyltransferases"/>
    <property type="match status" value="1"/>
</dbReference>
<evidence type="ECO:0000256" key="1">
    <source>
        <dbReference type="ARBA" id="ARBA00022552"/>
    </source>
</evidence>
<comment type="subcellular location">
    <subcellularLocation>
        <location evidence="5">Cytoplasm</location>
    </subcellularLocation>
</comment>
<dbReference type="Gene3D" id="3.40.50.150">
    <property type="entry name" value="Vaccinia Virus protein VP39"/>
    <property type="match status" value="1"/>
</dbReference>
<comment type="catalytic activity">
    <reaction evidence="5">
        <text>uridine(2552) in 23S rRNA + S-adenosyl-L-methionine = 2'-O-methyluridine(2552) in 23S rRNA + S-adenosyl-L-homocysteine + H(+)</text>
        <dbReference type="Rhea" id="RHEA:42720"/>
        <dbReference type="Rhea" id="RHEA-COMP:10202"/>
        <dbReference type="Rhea" id="RHEA-COMP:10203"/>
        <dbReference type="ChEBI" id="CHEBI:15378"/>
        <dbReference type="ChEBI" id="CHEBI:57856"/>
        <dbReference type="ChEBI" id="CHEBI:59789"/>
        <dbReference type="ChEBI" id="CHEBI:65315"/>
        <dbReference type="ChEBI" id="CHEBI:74478"/>
        <dbReference type="EC" id="2.1.1.166"/>
    </reaction>
</comment>
<reference evidence="8" key="1">
    <citation type="submission" date="2023-06" db="EMBL/GenBank/DDBJ databases">
        <title>Genome sequence of Methancorpusculaceae sp. Ag1.</title>
        <authorList>
            <person name="Protasov E."/>
            <person name="Platt K."/>
            <person name="Poehlein A."/>
            <person name="Daniel R."/>
            <person name="Brune A."/>
        </authorList>
    </citation>
    <scope>NUCLEOTIDE SEQUENCE</scope>
    <source>
        <strain evidence="8">Ag1</strain>
    </source>
</reference>
<protein>
    <recommendedName>
        <fullName evidence="5">Ribosomal RNA large subunit methyltransferase E</fullName>
        <ecNumber evidence="5">2.1.1.166</ecNumber>
    </recommendedName>
    <alternativeName>
        <fullName evidence="5">23S rRNA Um2552 methyltransferase</fullName>
    </alternativeName>
    <alternativeName>
        <fullName evidence="5">rRNA (uridine-2'-O-)-methyltransferase</fullName>
    </alternativeName>
</protein>
<dbReference type="GO" id="GO:0005737">
    <property type="term" value="C:cytoplasm"/>
    <property type="evidence" value="ECO:0007669"/>
    <property type="project" value="UniProtKB-SubCell"/>
</dbReference>
<dbReference type="EC" id="2.1.1.166" evidence="5"/>
<comment type="function">
    <text evidence="5">Specifically methylates the uridine in position 2552 of 23S rRNA at the 2'-O position of the ribose in the fully assembled 50S ribosomal subunit.</text>
</comment>
<feature type="active site" description="Proton acceptor" evidence="5 6">
    <location>
        <position position="148"/>
    </location>
</feature>
<feature type="domain" description="Ribosomal RNA methyltransferase FtsJ" evidence="7">
    <location>
        <begin position="19"/>
        <end position="191"/>
    </location>
</feature>
<dbReference type="Pfam" id="PF01728">
    <property type="entry name" value="FtsJ"/>
    <property type="match status" value="1"/>
</dbReference>
<organism evidence="8 9">
    <name type="scientific">Methanorbis furvi</name>
    <dbReference type="NCBI Taxonomy" id="3028299"/>
    <lineage>
        <taxon>Archaea</taxon>
        <taxon>Methanobacteriati</taxon>
        <taxon>Methanobacteriota</taxon>
        <taxon>Stenosarchaea group</taxon>
        <taxon>Methanomicrobia</taxon>
        <taxon>Methanomicrobiales</taxon>
        <taxon>Methanocorpusculaceae</taxon>
        <taxon>Methanorbis</taxon>
    </lineage>
</organism>
<dbReference type="Proteomes" id="UP001273136">
    <property type="component" value="Unassembled WGS sequence"/>
</dbReference>
<dbReference type="PANTHER" id="PTHR10920:SF13">
    <property type="entry name" value="PRE-RRNA 2'-O-RIBOSE RNA METHYLTRANSFERASE FTSJ3"/>
    <property type="match status" value="1"/>
</dbReference>
<evidence type="ECO:0000256" key="3">
    <source>
        <dbReference type="ARBA" id="ARBA00022679"/>
    </source>
</evidence>
<comment type="similarity">
    <text evidence="5">Belongs to the class I-like SAM-binding methyltransferase superfamily. RNA methyltransferase RlmE family.</text>
</comment>
<name>A0AAE4MC19_9EURY</name>
<feature type="binding site" evidence="5">
    <location>
        <position position="51"/>
    </location>
    <ligand>
        <name>S-adenosyl-L-methionine</name>
        <dbReference type="ChEBI" id="CHEBI:59789"/>
    </ligand>
</feature>
<dbReference type="AlphaFoldDB" id="A0AAE4MC19"/>
<keyword evidence="2 5" id="KW-0489">Methyltransferase</keyword>
<evidence type="ECO:0000313" key="9">
    <source>
        <dbReference type="Proteomes" id="UP001273136"/>
    </source>
</evidence>
<gene>
    <name evidence="5 8" type="primary">rlmE</name>
    <name evidence="8" type="ORF">McpAg1_03570</name>
</gene>
<evidence type="ECO:0000256" key="2">
    <source>
        <dbReference type="ARBA" id="ARBA00022603"/>
    </source>
</evidence>
<dbReference type="EMBL" id="JAWDKA010000002">
    <property type="protein sequence ID" value="MDV0441177.1"/>
    <property type="molecule type" value="Genomic_DNA"/>
</dbReference>
<evidence type="ECO:0000256" key="5">
    <source>
        <dbReference type="HAMAP-Rule" id="MF_01547"/>
    </source>
</evidence>